<evidence type="ECO:0000313" key="4">
    <source>
        <dbReference type="EMBL" id="MCW4136655.1"/>
    </source>
</evidence>
<dbReference type="GO" id="GO:0008745">
    <property type="term" value="F:N-acetylmuramoyl-L-alanine amidase activity"/>
    <property type="evidence" value="ECO:0007669"/>
    <property type="project" value="UniProtKB-EC"/>
</dbReference>
<dbReference type="RefSeq" id="WP_117586294.1">
    <property type="nucleotide sequence ID" value="NZ_DAWDQD010000007.1"/>
</dbReference>
<dbReference type="PANTHER" id="PTHR11022">
    <property type="entry name" value="PEPTIDOGLYCAN RECOGNITION PROTEIN"/>
    <property type="match status" value="1"/>
</dbReference>
<dbReference type="SMART" id="SM00701">
    <property type="entry name" value="PGRP"/>
    <property type="match status" value="1"/>
</dbReference>
<dbReference type="EMBL" id="JAPDVD010000001">
    <property type="protein sequence ID" value="MCW4136655.1"/>
    <property type="molecule type" value="Genomic_DNA"/>
</dbReference>
<dbReference type="GO" id="GO:0008270">
    <property type="term" value="F:zinc ion binding"/>
    <property type="evidence" value="ECO:0007669"/>
    <property type="project" value="InterPro"/>
</dbReference>
<dbReference type="InterPro" id="IPR036505">
    <property type="entry name" value="Amidase/PGRP_sf"/>
</dbReference>
<evidence type="ECO:0000256" key="1">
    <source>
        <dbReference type="ARBA" id="ARBA00007553"/>
    </source>
</evidence>
<dbReference type="PANTHER" id="PTHR11022:SF41">
    <property type="entry name" value="PEPTIDOGLYCAN-RECOGNITION PROTEIN LC-RELATED"/>
    <property type="match status" value="1"/>
</dbReference>
<organism evidence="4 11">
    <name type="scientific">Segatella copri</name>
    <dbReference type="NCBI Taxonomy" id="165179"/>
    <lineage>
        <taxon>Bacteria</taxon>
        <taxon>Pseudomonadati</taxon>
        <taxon>Bacteroidota</taxon>
        <taxon>Bacteroidia</taxon>
        <taxon>Bacteroidales</taxon>
        <taxon>Prevotellaceae</taxon>
        <taxon>Segatella</taxon>
    </lineage>
</organism>
<gene>
    <name evidence="7" type="ORF">DW916_01620</name>
    <name evidence="6" type="ORF">DWY11_01095</name>
    <name evidence="5" type="ORF">F7D62_07755</name>
    <name evidence="4" type="ORF">ONT01_02450</name>
</gene>
<dbReference type="GO" id="GO:0009253">
    <property type="term" value="P:peptidoglycan catabolic process"/>
    <property type="evidence" value="ECO:0007669"/>
    <property type="project" value="InterPro"/>
</dbReference>
<dbReference type="Gene3D" id="3.40.80.10">
    <property type="entry name" value="Peptidoglycan recognition protein-like"/>
    <property type="match status" value="1"/>
</dbReference>
<dbReference type="EMBL" id="VZBT01000061">
    <property type="protein sequence ID" value="MQO04005.1"/>
    <property type="molecule type" value="Genomic_DNA"/>
</dbReference>
<evidence type="ECO:0000313" key="10">
    <source>
        <dbReference type="Proteomes" id="UP000390763"/>
    </source>
</evidence>
<dbReference type="InterPro" id="IPR002502">
    <property type="entry name" value="Amidase_domain"/>
</dbReference>
<protein>
    <submittedName>
        <fullName evidence="4">N-acetylmuramoyl-L-alanine amidase</fullName>
        <ecNumber evidence="4">3.5.1.28</ecNumber>
    </submittedName>
</protein>
<evidence type="ECO:0000313" key="11">
    <source>
        <dbReference type="Proteomes" id="UP001208620"/>
    </source>
</evidence>
<accession>A0A3E5E9S2</accession>
<evidence type="ECO:0000259" key="3">
    <source>
        <dbReference type="SMART" id="SM00701"/>
    </source>
</evidence>
<dbReference type="AlphaFoldDB" id="A0A3E5E9S2"/>
<reference evidence="4" key="3">
    <citation type="submission" date="2022-11" db="EMBL/GenBank/DDBJ databases">
        <title>Genomic repertoires linked with pathogenic potency of arthritogenic Prevotella copri isolated from the gut of rheumatoid arthritis patients.</title>
        <authorList>
            <person name="Nii T."/>
            <person name="Maeda Y."/>
            <person name="Motooka D."/>
            <person name="Naito M."/>
            <person name="Matsumoto Y."/>
            <person name="Ogawa T."/>
            <person name="Oguro-Igashira E."/>
            <person name="Kishikawa T."/>
            <person name="Yamashita M."/>
            <person name="Koizumi S."/>
            <person name="Kurakawa T."/>
            <person name="Okumura R."/>
            <person name="Kayama H."/>
            <person name="Murakami M."/>
            <person name="Sakaguchi T."/>
            <person name="Das B."/>
            <person name="Nakamura S."/>
            <person name="Okada Y."/>
            <person name="Kumanogoh A."/>
            <person name="Takeda K."/>
        </authorList>
    </citation>
    <scope>NUCLEOTIDE SEQUENCE</scope>
    <source>
        <strain evidence="4">H105_2-2</strain>
    </source>
</reference>
<dbReference type="Proteomes" id="UP000390763">
    <property type="component" value="Unassembled WGS sequence"/>
</dbReference>
<reference evidence="10" key="2">
    <citation type="submission" date="2019-09" db="EMBL/GenBank/DDBJ databases">
        <title>Distinct polysaccharide growth profiles of human intestinal Prevotella copri isolates.</title>
        <authorList>
            <person name="Fehlner-Peach H."/>
            <person name="Magnabosco C."/>
            <person name="Raghavan V."/>
            <person name="Scher J.U."/>
            <person name="Tett A."/>
            <person name="Cox L.M."/>
            <person name="Gottsegen C."/>
            <person name="Watters A."/>
            <person name="Wiltshire- Gordon J.D."/>
            <person name="Segata N."/>
            <person name="Bonneau R."/>
            <person name="Littman D.R."/>
        </authorList>
    </citation>
    <scope>NUCLEOTIDE SEQUENCE [LARGE SCALE GENOMIC DNA]</scope>
    <source>
        <strain evidence="10">iAK279</strain>
    </source>
</reference>
<dbReference type="Proteomes" id="UP000284990">
    <property type="component" value="Unassembled WGS sequence"/>
</dbReference>
<dbReference type="Proteomes" id="UP000283872">
    <property type="component" value="Unassembled WGS sequence"/>
</dbReference>
<dbReference type="EC" id="3.5.1.28" evidence="4"/>
<dbReference type="InterPro" id="IPR006619">
    <property type="entry name" value="PGRP_domain_met/bac"/>
</dbReference>
<comment type="similarity">
    <text evidence="1">Belongs to the N-acetylmuramoyl-L-alanine amidase 2 family.</text>
</comment>
<feature type="domain" description="N-acetylmuramoyl-L-alanine amidase" evidence="2">
    <location>
        <begin position="27"/>
        <end position="161"/>
    </location>
</feature>
<sequence>MTQDRFPMTIGGEEVLNEHHLLAYTENGEMMDSPLSVRFLVIHCSATRADRNYTDKQLMRDHKKRGFRTVGYHFYVHKDGSITQFRKLLEVGSHARPYNRCSIGICYEGGLDDEGRPADTLTRAQYDAMWNLLRKLKITFPQAKIVGHRDLPGTTPKACPCFDAAKKFPL</sequence>
<evidence type="ECO:0000313" key="6">
    <source>
        <dbReference type="EMBL" id="RGS19379.1"/>
    </source>
</evidence>
<evidence type="ECO:0000313" key="5">
    <source>
        <dbReference type="EMBL" id="MQO04005.1"/>
    </source>
</evidence>
<evidence type="ECO:0000313" key="9">
    <source>
        <dbReference type="Proteomes" id="UP000284990"/>
    </source>
</evidence>
<comment type="caution">
    <text evidence="4">The sequence shown here is derived from an EMBL/GenBank/DDBJ whole genome shotgun (WGS) entry which is preliminary data.</text>
</comment>
<reference evidence="5" key="4">
    <citation type="submission" date="2023-10" db="EMBL/GenBank/DDBJ databases">
        <title>Distinct polysaccharide growth profiles of human intestinal Prevotella copri isolates.</title>
        <authorList>
            <person name="Fehlner-Peach H."/>
            <person name="Magnabosco C."/>
            <person name="Raghavan V."/>
            <person name="Scher J.U."/>
            <person name="Tett A."/>
            <person name="Cox L.M."/>
            <person name="Gottsegen C."/>
            <person name="Watters A."/>
            <person name="Wiltshire- Gordon J.D."/>
            <person name="Segata N."/>
            <person name="Bonneau R."/>
            <person name="Littman D.R."/>
        </authorList>
    </citation>
    <scope>NUCLEOTIDE SEQUENCE</scope>
    <source>
        <strain evidence="5">IAK279</strain>
    </source>
</reference>
<dbReference type="SUPFAM" id="SSF55846">
    <property type="entry name" value="N-acetylmuramoyl-L-alanine amidase-like"/>
    <property type="match status" value="1"/>
</dbReference>
<dbReference type="EMBL" id="QRVA01000002">
    <property type="protein sequence ID" value="RGS19379.1"/>
    <property type="molecule type" value="Genomic_DNA"/>
</dbReference>
<dbReference type="Proteomes" id="UP001208620">
    <property type="component" value="Unassembled WGS sequence"/>
</dbReference>
<name>A0A3E5E9S2_9BACT</name>
<dbReference type="InterPro" id="IPR015510">
    <property type="entry name" value="PGRP"/>
</dbReference>
<dbReference type="EMBL" id="QSFW01000002">
    <property type="protein sequence ID" value="RHA89237.1"/>
    <property type="molecule type" value="Genomic_DNA"/>
</dbReference>
<keyword evidence="4" id="KW-0378">Hydrolase</keyword>
<dbReference type="SMART" id="SM00644">
    <property type="entry name" value="Ami_2"/>
    <property type="match status" value="1"/>
</dbReference>
<evidence type="ECO:0000259" key="2">
    <source>
        <dbReference type="SMART" id="SM00644"/>
    </source>
</evidence>
<reference evidence="8 9" key="1">
    <citation type="submission" date="2018-08" db="EMBL/GenBank/DDBJ databases">
        <title>A genome reference for cultivated species of the human gut microbiota.</title>
        <authorList>
            <person name="Zou Y."/>
            <person name="Xue W."/>
            <person name="Luo G."/>
        </authorList>
    </citation>
    <scope>NUCLEOTIDE SEQUENCE [LARGE SCALE GENOMIC DNA]</scope>
    <source>
        <strain evidence="6 8">AF24-12</strain>
        <strain evidence="7 9">AM42-23AC</strain>
    </source>
</reference>
<evidence type="ECO:0000313" key="8">
    <source>
        <dbReference type="Proteomes" id="UP000283872"/>
    </source>
</evidence>
<feature type="domain" description="Peptidoglycan recognition protein family" evidence="3">
    <location>
        <begin position="19"/>
        <end position="152"/>
    </location>
</feature>
<dbReference type="CDD" id="cd06583">
    <property type="entry name" value="PGRP"/>
    <property type="match status" value="1"/>
</dbReference>
<dbReference type="Pfam" id="PF01510">
    <property type="entry name" value="Amidase_2"/>
    <property type="match status" value="1"/>
</dbReference>
<proteinExistence type="inferred from homology"/>
<evidence type="ECO:0000313" key="7">
    <source>
        <dbReference type="EMBL" id="RHA89237.1"/>
    </source>
</evidence>